<dbReference type="InterPro" id="IPR007849">
    <property type="entry name" value="ATP10"/>
</dbReference>
<feature type="region of interest" description="Disordered" evidence="1">
    <location>
        <begin position="26"/>
        <end position="61"/>
    </location>
</feature>
<dbReference type="PANTHER" id="PTHR28106">
    <property type="entry name" value="MITOCHONDRIAL ATPASE COMPLEX SUBUNIT ATP10"/>
    <property type="match status" value="1"/>
</dbReference>
<protein>
    <submittedName>
        <fullName evidence="2">ATPase assembly factor ATP10</fullName>
    </submittedName>
</protein>
<reference evidence="2" key="1">
    <citation type="submission" date="2023-02" db="EMBL/GenBank/DDBJ databases">
        <title>Identification and recombinant expression of a fungal hydrolase from Papiliotrema laurentii that hydrolyzes apple cutin and clears colloidal polyester polyurethane.</title>
        <authorList>
            <consortium name="DOE Joint Genome Institute"/>
            <person name="Roman V.A."/>
            <person name="Bojanowski C."/>
            <person name="Crable B.R."/>
            <person name="Wagner D.N."/>
            <person name="Hung C.S."/>
            <person name="Nadeau L.J."/>
            <person name="Schratz L."/>
            <person name="Haridas S."/>
            <person name="Pangilinan J."/>
            <person name="Lipzen A."/>
            <person name="Na H."/>
            <person name="Yan M."/>
            <person name="Ng V."/>
            <person name="Grigoriev I.V."/>
            <person name="Spatafora J.W."/>
            <person name="Barlow D."/>
            <person name="Biffinger J."/>
            <person name="Kelley-Loughnane N."/>
            <person name="Varaljay V.A."/>
            <person name="Crookes-Goodson W.J."/>
        </authorList>
    </citation>
    <scope>NUCLEOTIDE SEQUENCE</scope>
    <source>
        <strain evidence="2">5307AH</strain>
    </source>
</reference>
<evidence type="ECO:0000313" key="3">
    <source>
        <dbReference type="Proteomes" id="UP001182556"/>
    </source>
</evidence>
<accession>A0AAD9FVF9</accession>
<evidence type="ECO:0000256" key="1">
    <source>
        <dbReference type="SAM" id="MobiDB-lite"/>
    </source>
</evidence>
<name>A0AAD9FVF9_PAPLA</name>
<gene>
    <name evidence="2" type="ORF">DB88DRAFT_4549</name>
</gene>
<dbReference type="Proteomes" id="UP001182556">
    <property type="component" value="Unassembled WGS sequence"/>
</dbReference>
<dbReference type="EMBL" id="JAODAN010000001">
    <property type="protein sequence ID" value="KAK1926959.1"/>
    <property type="molecule type" value="Genomic_DNA"/>
</dbReference>
<organism evidence="2 3">
    <name type="scientific">Papiliotrema laurentii</name>
    <name type="common">Cryptococcus laurentii</name>
    <dbReference type="NCBI Taxonomy" id="5418"/>
    <lineage>
        <taxon>Eukaryota</taxon>
        <taxon>Fungi</taxon>
        <taxon>Dikarya</taxon>
        <taxon>Basidiomycota</taxon>
        <taxon>Agaricomycotina</taxon>
        <taxon>Tremellomycetes</taxon>
        <taxon>Tremellales</taxon>
        <taxon>Rhynchogastremaceae</taxon>
        <taxon>Papiliotrema</taxon>
    </lineage>
</organism>
<sequence length="292" mass="32431">MAQRAAFRAIETPLIQLRQAGPHARFASARWQSTSSVSSTSEAGPSKSSTSSIPVLPRPLGITMPPVSSPKTYVKGSDKFYDGERSRQERKVLLKEAGRGYFHDYNATKRDVAGKQWIAPKVLIREDMARYFPNIAGTTLLGEKTNTTDLFKGKTTLVAITSTRLSEEHTQSFVAPVLEDQRGNDSFSFVEINHQANALKAAMVSFFASSLKRQTPEEQWGKTLLARGEWDELDIRQPMGLSNKIVGYVYLVDSNYKIRWAGSGMAQEQEVESLRTATAILLKRQQAVKGAK</sequence>
<keyword evidence="3" id="KW-1185">Reference proteome</keyword>
<dbReference type="AlphaFoldDB" id="A0AAD9FVF9"/>
<evidence type="ECO:0000313" key="2">
    <source>
        <dbReference type="EMBL" id="KAK1926959.1"/>
    </source>
</evidence>
<feature type="compositionally biased region" description="Polar residues" evidence="1">
    <location>
        <begin position="42"/>
        <end position="53"/>
    </location>
</feature>
<dbReference type="GO" id="GO:0005743">
    <property type="term" value="C:mitochondrial inner membrane"/>
    <property type="evidence" value="ECO:0007669"/>
    <property type="project" value="TreeGrafter"/>
</dbReference>
<proteinExistence type="predicted"/>
<dbReference type="Pfam" id="PF05176">
    <property type="entry name" value="ATP-synt_10"/>
    <property type="match status" value="1"/>
</dbReference>
<dbReference type="PANTHER" id="PTHR28106:SF1">
    <property type="entry name" value="MITOCHONDRIAL ATPASE COMPLEX SUBUNIT ATP10"/>
    <property type="match status" value="1"/>
</dbReference>
<dbReference type="GO" id="GO:0033615">
    <property type="term" value="P:mitochondrial proton-transporting ATP synthase complex assembly"/>
    <property type="evidence" value="ECO:0007669"/>
    <property type="project" value="TreeGrafter"/>
</dbReference>
<comment type="caution">
    <text evidence="2">The sequence shown here is derived from an EMBL/GenBank/DDBJ whole genome shotgun (WGS) entry which is preliminary data.</text>
</comment>